<feature type="domain" description="Flagellar hook-associated protein FlgK helical" evidence="10">
    <location>
        <begin position="101"/>
        <end position="341"/>
    </location>
</feature>
<sequence>MSGNLLGSLNTAFSGLSAAQAGIEVTGDNIANATTPGYVRQQVDLQAVGAPAQVGPFAQAPAAGQGVRVAGVVQLGSALLDAQSRSAGAAAGYSGVQATALSALESTLGEPSGDAISGSLSKFWSAWQDVSNQPGASAPVAALLGKAGSLVGQIATAYRSVASQWSQTQQDLTTTAAQVNSDAAKVAQLNGQIRSVAASGGDVNALITQRSTLLTELASLSGAAVVNNADQTVTVSIGGANLVQGTVARSLTVTGSTTLEGAASSPAAVEWSDGAGPVSLSSGKLAGVLSLLAPATANGNGGAIAETAAKLNTLATSLAQQVNAVSVTGTTSNGATNVAFFGMSATGPAALGLSVLATDPSGVAVAAAGAGAADGSIADAIGQLGTGPGAPDVAWSTGVIALGTATSNATQQSTLDQSAQAAAANAQSSQESVSLDEENMNLIAYQHAYQGSARVMTALDSILDQLINHTGLVGLG</sequence>
<evidence type="ECO:0000256" key="4">
    <source>
        <dbReference type="ARBA" id="ARBA00016244"/>
    </source>
</evidence>
<dbReference type="GO" id="GO:0005198">
    <property type="term" value="F:structural molecule activity"/>
    <property type="evidence" value="ECO:0007669"/>
    <property type="project" value="UniProtKB-UniRule"/>
</dbReference>
<evidence type="ECO:0000256" key="3">
    <source>
        <dbReference type="ARBA" id="ARBA00009677"/>
    </source>
</evidence>
<dbReference type="GO" id="GO:0009424">
    <property type="term" value="C:bacterial-type flagellum hook"/>
    <property type="evidence" value="ECO:0007669"/>
    <property type="project" value="UniProtKB-UniRule"/>
</dbReference>
<keyword evidence="11" id="KW-0966">Cell projection</keyword>
<dbReference type="SUPFAM" id="SSF64518">
    <property type="entry name" value="Phase 1 flagellin"/>
    <property type="match status" value="1"/>
</dbReference>
<evidence type="ECO:0000259" key="8">
    <source>
        <dbReference type="Pfam" id="PF00460"/>
    </source>
</evidence>
<name>A0A7G6YCN8_9MICO</name>
<proteinExistence type="inferred from homology"/>
<dbReference type="Pfam" id="PF22638">
    <property type="entry name" value="FlgK_D1"/>
    <property type="match status" value="1"/>
</dbReference>
<reference evidence="12" key="1">
    <citation type="submission" date="2019-09" db="EMBL/GenBank/DDBJ databases">
        <title>Antimicrobial potential of Antarctic Bacteria.</title>
        <authorList>
            <person name="Benaud N."/>
            <person name="Edwards R.J."/>
            <person name="Ferrari B.C."/>
        </authorList>
    </citation>
    <scope>NUCLEOTIDE SEQUENCE [LARGE SCALE GENOMIC DNA]</scope>
    <source>
        <strain evidence="12">INR9</strain>
    </source>
</reference>
<evidence type="ECO:0000313" key="11">
    <source>
        <dbReference type="EMBL" id="QNE36253.1"/>
    </source>
</evidence>
<dbReference type="PANTHER" id="PTHR30033">
    <property type="entry name" value="FLAGELLAR HOOK-ASSOCIATED PROTEIN 1"/>
    <property type="match status" value="1"/>
</dbReference>
<evidence type="ECO:0000256" key="6">
    <source>
        <dbReference type="ARBA" id="ARBA00023143"/>
    </source>
</evidence>
<comment type="similarity">
    <text evidence="3 7">Belongs to the flagella basal body rod proteins family.</text>
</comment>
<dbReference type="NCBIfam" id="TIGR02492">
    <property type="entry name" value="flgK_ends"/>
    <property type="match status" value="1"/>
</dbReference>
<keyword evidence="11" id="KW-0282">Flagellum</keyword>
<feature type="domain" description="Flagellar basal-body/hook protein C-terminal" evidence="9">
    <location>
        <begin position="433"/>
        <end position="468"/>
    </location>
</feature>
<evidence type="ECO:0000256" key="5">
    <source>
        <dbReference type="ARBA" id="ARBA00022525"/>
    </source>
</evidence>
<dbReference type="RefSeq" id="WP_185275689.1">
    <property type="nucleotide sequence ID" value="NZ_CP043641.1"/>
</dbReference>
<dbReference type="InterPro" id="IPR010930">
    <property type="entry name" value="Flg_bb/hook_C_dom"/>
</dbReference>
<dbReference type="InterPro" id="IPR002371">
    <property type="entry name" value="FlgK"/>
</dbReference>
<evidence type="ECO:0000256" key="2">
    <source>
        <dbReference type="ARBA" id="ARBA00004613"/>
    </source>
</evidence>
<dbReference type="PANTHER" id="PTHR30033:SF1">
    <property type="entry name" value="FLAGELLAR HOOK-ASSOCIATED PROTEIN 1"/>
    <property type="match status" value="1"/>
</dbReference>
<keyword evidence="11" id="KW-0969">Cilium</keyword>
<evidence type="ECO:0000256" key="1">
    <source>
        <dbReference type="ARBA" id="ARBA00004365"/>
    </source>
</evidence>
<dbReference type="PRINTS" id="PR01005">
    <property type="entry name" value="FLGHOOKAP1"/>
</dbReference>
<dbReference type="Pfam" id="PF00460">
    <property type="entry name" value="Flg_bb_rod"/>
    <property type="match status" value="1"/>
</dbReference>
<organism evidence="11 12">
    <name type="scientific">Leifsonia shinshuensis</name>
    <dbReference type="NCBI Taxonomy" id="150026"/>
    <lineage>
        <taxon>Bacteria</taxon>
        <taxon>Bacillati</taxon>
        <taxon>Actinomycetota</taxon>
        <taxon>Actinomycetes</taxon>
        <taxon>Micrococcales</taxon>
        <taxon>Microbacteriaceae</taxon>
        <taxon>Leifsonia</taxon>
    </lineage>
</organism>
<dbReference type="AlphaFoldDB" id="A0A7G6YCN8"/>
<dbReference type="KEGG" id="lse:F1C12_14795"/>
<dbReference type="GO" id="GO:0005576">
    <property type="term" value="C:extracellular region"/>
    <property type="evidence" value="ECO:0007669"/>
    <property type="project" value="UniProtKB-SubCell"/>
</dbReference>
<feature type="domain" description="Flagellar basal body rod protein N-terminal" evidence="8">
    <location>
        <begin position="9"/>
        <end position="38"/>
    </location>
</feature>
<keyword evidence="5 7" id="KW-0964">Secreted</keyword>
<dbReference type="InterPro" id="IPR053927">
    <property type="entry name" value="FlgK_helical"/>
</dbReference>
<keyword evidence="6 7" id="KW-0975">Bacterial flagellum</keyword>
<evidence type="ECO:0000259" key="9">
    <source>
        <dbReference type="Pfam" id="PF06429"/>
    </source>
</evidence>
<comment type="subcellular location">
    <subcellularLocation>
        <location evidence="1 7">Bacterial flagellum</location>
    </subcellularLocation>
    <subcellularLocation>
        <location evidence="2 7">Secreted</location>
    </subcellularLocation>
</comment>
<dbReference type="Pfam" id="PF06429">
    <property type="entry name" value="Flg_bbr_C"/>
    <property type="match status" value="1"/>
</dbReference>
<accession>A0A7G6YCN8</accession>
<dbReference type="InterPro" id="IPR001444">
    <property type="entry name" value="Flag_bb_rod_N"/>
</dbReference>
<protein>
    <recommendedName>
        <fullName evidence="4 7">Flagellar hook-associated protein 1</fullName>
        <shortName evidence="7">HAP1</shortName>
    </recommendedName>
</protein>
<dbReference type="Proteomes" id="UP000515511">
    <property type="component" value="Chromosome"/>
</dbReference>
<dbReference type="GO" id="GO:0044780">
    <property type="term" value="P:bacterial-type flagellum assembly"/>
    <property type="evidence" value="ECO:0007669"/>
    <property type="project" value="InterPro"/>
</dbReference>
<evidence type="ECO:0000313" key="12">
    <source>
        <dbReference type="Proteomes" id="UP000515511"/>
    </source>
</evidence>
<dbReference type="EMBL" id="CP043641">
    <property type="protein sequence ID" value="QNE36253.1"/>
    <property type="molecule type" value="Genomic_DNA"/>
</dbReference>
<gene>
    <name evidence="7 11" type="primary">flgK</name>
    <name evidence="11" type="ORF">F1C12_14795</name>
</gene>
<evidence type="ECO:0000256" key="7">
    <source>
        <dbReference type="RuleBase" id="RU362065"/>
    </source>
</evidence>
<evidence type="ECO:0000259" key="10">
    <source>
        <dbReference type="Pfam" id="PF22638"/>
    </source>
</evidence>